<evidence type="ECO:0000256" key="9">
    <source>
        <dbReference type="ARBA" id="ARBA00023170"/>
    </source>
</evidence>
<evidence type="ECO:0000256" key="8">
    <source>
        <dbReference type="ARBA" id="ARBA00023136"/>
    </source>
</evidence>
<dbReference type="Pfam" id="PF13855">
    <property type="entry name" value="LRR_8"/>
    <property type="match status" value="2"/>
</dbReference>
<evidence type="ECO:0000256" key="5">
    <source>
        <dbReference type="ARBA" id="ARBA00022729"/>
    </source>
</evidence>
<dbReference type="SUPFAM" id="SSF52200">
    <property type="entry name" value="Toll/Interleukin receptor TIR domain"/>
    <property type="match status" value="1"/>
</dbReference>
<dbReference type="Gene3D" id="3.80.10.10">
    <property type="entry name" value="Ribonuclease Inhibitor"/>
    <property type="match status" value="3"/>
</dbReference>
<keyword evidence="15" id="KW-1185">Reference proteome</keyword>
<dbReference type="EMBL" id="JAZGQO010000001">
    <property type="protein sequence ID" value="KAK6195127.1"/>
    <property type="molecule type" value="Genomic_DNA"/>
</dbReference>
<dbReference type="Gene3D" id="3.40.50.10140">
    <property type="entry name" value="Toll/interleukin-1 receptor homology (TIR) domain"/>
    <property type="match status" value="1"/>
</dbReference>
<dbReference type="Pfam" id="PF00560">
    <property type="entry name" value="LRR_1"/>
    <property type="match status" value="1"/>
</dbReference>
<dbReference type="Proteomes" id="UP001347796">
    <property type="component" value="Unassembled WGS sequence"/>
</dbReference>
<dbReference type="InterPro" id="IPR035897">
    <property type="entry name" value="Toll_tir_struct_dom_sf"/>
</dbReference>
<reference evidence="14 15" key="1">
    <citation type="submission" date="2024-01" db="EMBL/GenBank/DDBJ databases">
        <title>The genome of the rayed Mediterranean limpet Patella caerulea (Linnaeus, 1758).</title>
        <authorList>
            <person name="Anh-Thu Weber A."/>
            <person name="Halstead-Nussloch G."/>
        </authorList>
    </citation>
    <scope>NUCLEOTIDE SEQUENCE [LARGE SCALE GENOMIC DNA]</scope>
    <source>
        <strain evidence="14">AATW-2023a</strain>
        <tissue evidence="14">Whole specimen</tissue>
    </source>
</reference>
<keyword evidence="10" id="KW-0325">Glycoprotein</keyword>
<dbReference type="GO" id="GO:0038023">
    <property type="term" value="F:signaling receptor activity"/>
    <property type="evidence" value="ECO:0007669"/>
    <property type="project" value="TreeGrafter"/>
</dbReference>
<keyword evidence="4 11" id="KW-0812">Transmembrane</keyword>
<dbReference type="InterPro" id="IPR032675">
    <property type="entry name" value="LRR_dom_sf"/>
</dbReference>
<keyword evidence="5 12" id="KW-0732">Signal</keyword>
<organism evidence="14 15">
    <name type="scientific">Patella caerulea</name>
    <name type="common">Rayed Mediterranean limpet</name>
    <dbReference type="NCBI Taxonomy" id="87958"/>
    <lineage>
        <taxon>Eukaryota</taxon>
        <taxon>Metazoa</taxon>
        <taxon>Spiralia</taxon>
        <taxon>Lophotrochozoa</taxon>
        <taxon>Mollusca</taxon>
        <taxon>Gastropoda</taxon>
        <taxon>Patellogastropoda</taxon>
        <taxon>Patelloidea</taxon>
        <taxon>Patellidae</taxon>
        <taxon>Patella</taxon>
    </lineage>
</organism>
<dbReference type="PANTHER" id="PTHR24365">
    <property type="entry name" value="TOLL-LIKE RECEPTOR"/>
    <property type="match status" value="1"/>
</dbReference>
<dbReference type="PANTHER" id="PTHR24365:SF541">
    <property type="entry name" value="PROTEIN TOLL-RELATED"/>
    <property type="match status" value="1"/>
</dbReference>
<dbReference type="PROSITE" id="PS50104">
    <property type="entry name" value="TIR"/>
    <property type="match status" value="1"/>
</dbReference>
<evidence type="ECO:0000256" key="4">
    <source>
        <dbReference type="ARBA" id="ARBA00022692"/>
    </source>
</evidence>
<accession>A0AAN8KGX1</accession>
<evidence type="ECO:0000256" key="12">
    <source>
        <dbReference type="SAM" id="SignalP"/>
    </source>
</evidence>
<dbReference type="SUPFAM" id="SSF52058">
    <property type="entry name" value="L domain-like"/>
    <property type="match status" value="1"/>
</dbReference>
<feature type="domain" description="TIR" evidence="13">
    <location>
        <begin position="700"/>
        <end position="841"/>
    </location>
</feature>
<comment type="similarity">
    <text evidence="2">Belongs to the Toll-like receptor family.</text>
</comment>
<feature type="signal peptide" evidence="12">
    <location>
        <begin position="1"/>
        <end position="20"/>
    </location>
</feature>
<dbReference type="InterPro" id="IPR001611">
    <property type="entry name" value="Leu-rich_rpt"/>
</dbReference>
<dbReference type="GO" id="GO:0005886">
    <property type="term" value="C:plasma membrane"/>
    <property type="evidence" value="ECO:0007669"/>
    <property type="project" value="TreeGrafter"/>
</dbReference>
<dbReference type="GO" id="GO:0007165">
    <property type="term" value="P:signal transduction"/>
    <property type="evidence" value="ECO:0007669"/>
    <property type="project" value="InterPro"/>
</dbReference>
<feature type="transmembrane region" description="Helical" evidence="11">
    <location>
        <begin position="652"/>
        <end position="674"/>
    </location>
</feature>
<dbReference type="SMART" id="SM00369">
    <property type="entry name" value="LRR_TYP"/>
    <property type="match status" value="7"/>
</dbReference>
<evidence type="ECO:0000256" key="1">
    <source>
        <dbReference type="ARBA" id="ARBA00004167"/>
    </source>
</evidence>
<comment type="subcellular location">
    <subcellularLocation>
        <location evidence="1">Membrane</location>
        <topology evidence="1">Single-pass membrane protein</topology>
    </subcellularLocation>
</comment>
<gene>
    <name evidence="14" type="ORF">SNE40_000614</name>
</gene>
<dbReference type="InterPro" id="IPR003591">
    <property type="entry name" value="Leu-rich_rpt_typical-subtyp"/>
</dbReference>
<name>A0AAN8KGX1_PATCE</name>
<evidence type="ECO:0000256" key="6">
    <source>
        <dbReference type="ARBA" id="ARBA00022737"/>
    </source>
</evidence>
<keyword evidence="3" id="KW-0433">Leucine-rich repeat</keyword>
<evidence type="ECO:0000256" key="7">
    <source>
        <dbReference type="ARBA" id="ARBA00022989"/>
    </source>
</evidence>
<keyword evidence="6" id="KW-0677">Repeat</keyword>
<dbReference type="SUPFAM" id="SSF52047">
    <property type="entry name" value="RNI-like"/>
    <property type="match status" value="1"/>
</dbReference>
<evidence type="ECO:0000256" key="2">
    <source>
        <dbReference type="ARBA" id="ARBA00009634"/>
    </source>
</evidence>
<keyword evidence="9" id="KW-0675">Receptor</keyword>
<keyword evidence="8 11" id="KW-0472">Membrane</keyword>
<dbReference type="SMART" id="SM00365">
    <property type="entry name" value="LRR_SD22"/>
    <property type="match status" value="6"/>
</dbReference>
<keyword evidence="7 11" id="KW-1133">Transmembrane helix</keyword>
<evidence type="ECO:0000259" key="13">
    <source>
        <dbReference type="PROSITE" id="PS50104"/>
    </source>
</evidence>
<proteinExistence type="inferred from homology"/>
<evidence type="ECO:0000256" key="10">
    <source>
        <dbReference type="ARBA" id="ARBA00023180"/>
    </source>
</evidence>
<dbReference type="PRINTS" id="PR01537">
    <property type="entry name" value="INTRLKN1R1F"/>
</dbReference>
<sequence length="852" mass="97940">MSASMLRFYLILTFLPTVKMYTDLSRSCSFSNDRTNKGMDVNCSHGGFSTVPDNLPLNTTQLYLNNNKIKHLLNNQFVKLTNLKYLNLSSNPISDIHENAFNNLYQLQVLELNGHNLNYSVQSLPDQVFKPLVSLKRLSIRSNVKHTGYIQQLTAMSMAFGYLIRLQHLSIDSWIIENFNLGFSKLHNLQELDLSSIDNTEFKCHLPYITNNTFSVFKSIPISTINLKNCVLHYIDRDAFTPLPSLVNIVLSTAMESSLDFRDLIPALHLFKNRTLKSLKIVQSFPSRWYLHVSGYPLSLDILSDICIEYLDLSNNQINMVDFSKFLPLHTIPRLTKCLKHLDLSGNIITGKITHPIDFYFLFPQFVNLEYMDFSNQQIFNMDGNRGFYDIEQQSPMAVPVYLPKKLKYVYVDGLAGRLGTLPIINFTGGSNMISFNLSYSKLTFSRISKIFGLENLQIVDLSDCNCRYIDQSFFDTFPNLTTLRLSNVNLDNDYLFSIGKRLFQPLKNLQILDLTNNLLSILPVDIFDDLIELKEISLSFNNLVFIPDLSALVNLRNIYLSYNALATVDEQTRSTLDKLASEKHPIHLSLFGNTFGCTCESSSLLAWFYETRVDLDGRNYSCIDKMGKKTTTGLITNHYRALRLHCVSSTWLTLAVTGISLLLVALLTSFVFVKNKLKIKLILLRMIGRYIKPRRREEFLYDACIFYADDVYQWVCHTMRAEMELRRGLKLFIRDRDEIPGEDKPVELYNTMNSSWRVVLILTPGFLASEFASTTLSMCLSFITLNTPNRLMLIMDRNMNIPTNIDFFLESVNEENIYRCGTIKDGPDDPRFWNNIYHGITATNNNMDVMQ</sequence>
<evidence type="ECO:0000313" key="14">
    <source>
        <dbReference type="EMBL" id="KAK6195127.1"/>
    </source>
</evidence>
<dbReference type="InterPro" id="IPR000157">
    <property type="entry name" value="TIR_dom"/>
</dbReference>
<comment type="caution">
    <text evidence="14">The sequence shown here is derived from an EMBL/GenBank/DDBJ whole genome shotgun (WGS) entry which is preliminary data.</text>
</comment>
<dbReference type="PROSITE" id="PS51450">
    <property type="entry name" value="LRR"/>
    <property type="match status" value="3"/>
</dbReference>
<evidence type="ECO:0000256" key="3">
    <source>
        <dbReference type="ARBA" id="ARBA00022614"/>
    </source>
</evidence>
<evidence type="ECO:0000313" key="15">
    <source>
        <dbReference type="Proteomes" id="UP001347796"/>
    </source>
</evidence>
<evidence type="ECO:0000256" key="11">
    <source>
        <dbReference type="SAM" id="Phobius"/>
    </source>
</evidence>
<protein>
    <recommendedName>
        <fullName evidence="13">TIR domain-containing protein</fullName>
    </recommendedName>
</protein>
<dbReference type="AlphaFoldDB" id="A0AAN8KGX1"/>
<feature type="chain" id="PRO_5042818285" description="TIR domain-containing protein" evidence="12">
    <location>
        <begin position="21"/>
        <end position="852"/>
    </location>
</feature>